<accession>A0A328AK97</accession>
<evidence type="ECO:0000259" key="1">
    <source>
        <dbReference type="PROSITE" id="PS51819"/>
    </source>
</evidence>
<dbReference type="Pfam" id="PF00903">
    <property type="entry name" value="Glyoxalase"/>
    <property type="match status" value="1"/>
</dbReference>
<dbReference type="CDD" id="cd06587">
    <property type="entry name" value="VOC"/>
    <property type="match status" value="1"/>
</dbReference>
<evidence type="ECO:0000313" key="3">
    <source>
        <dbReference type="Proteomes" id="UP000249254"/>
    </source>
</evidence>
<dbReference type="PANTHER" id="PTHR21366">
    <property type="entry name" value="GLYOXALASE FAMILY PROTEIN"/>
    <property type="match status" value="1"/>
</dbReference>
<dbReference type="Proteomes" id="UP000249254">
    <property type="component" value="Unassembled WGS sequence"/>
</dbReference>
<organism evidence="2 3">
    <name type="scientific">Phenylobacterium soli</name>
    <dbReference type="NCBI Taxonomy" id="2170551"/>
    <lineage>
        <taxon>Bacteria</taxon>
        <taxon>Pseudomonadati</taxon>
        <taxon>Pseudomonadota</taxon>
        <taxon>Alphaproteobacteria</taxon>
        <taxon>Caulobacterales</taxon>
        <taxon>Caulobacteraceae</taxon>
        <taxon>Phenylobacterium</taxon>
    </lineage>
</organism>
<evidence type="ECO:0000313" key="2">
    <source>
        <dbReference type="EMBL" id="RAK53298.1"/>
    </source>
</evidence>
<dbReference type="PROSITE" id="PS51819">
    <property type="entry name" value="VOC"/>
    <property type="match status" value="1"/>
</dbReference>
<sequence>MTNRLHHMAFRCRDTEATRAFYEEVIGLPLAAALPIGATATGREVRVLHSFFALRDGSYVAFFEAPDAPFDFVDRHDFDLHLALEAEPEDVERATAEARRRGLEVRGPSDHGMIASTYFRDPDGYVVELAVKTAAHAEFDRDEPARAREVLAAWVERRKAPAPV</sequence>
<feature type="domain" description="VOC" evidence="1">
    <location>
        <begin position="4"/>
        <end position="132"/>
    </location>
</feature>
<gene>
    <name evidence="2" type="ORF">DJ017_01520</name>
</gene>
<keyword evidence="3" id="KW-1185">Reference proteome</keyword>
<dbReference type="InterPro" id="IPR050383">
    <property type="entry name" value="GlyoxalaseI/FosfomycinResist"/>
</dbReference>
<dbReference type="EMBL" id="QFYQ01000001">
    <property type="protein sequence ID" value="RAK53298.1"/>
    <property type="molecule type" value="Genomic_DNA"/>
</dbReference>
<dbReference type="SUPFAM" id="SSF54593">
    <property type="entry name" value="Glyoxalase/Bleomycin resistance protein/Dihydroxybiphenyl dioxygenase"/>
    <property type="match status" value="1"/>
</dbReference>
<dbReference type="OrthoDB" id="9803142at2"/>
<dbReference type="InterPro" id="IPR004360">
    <property type="entry name" value="Glyas_Fos-R_dOase_dom"/>
</dbReference>
<proteinExistence type="predicted"/>
<reference evidence="3" key="1">
    <citation type="submission" date="2018-05" db="EMBL/GenBank/DDBJ databases">
        <authorList>
            <person name="Li X."/>
        </authorList>
    </citation>
    <scope>NUCLEOTIDE SEQUENCE [LARGE SCALE GENOMIC DNA]</scope>
    <source>
        <strain evidence="3">LX32</strain>
    </source>
</reference>
<comment type="caution">
    <text evidence="2">The sequence shown here is derived from an EMBL/GenBank/DDBJ whole genome shotgun (WGS) entry which is preliminary data.</text>
</comment>
<protein>
    <submittedName>
        <fullName evidence="2">VOC family protein</fullName>
    </submittedName>
</protein>
<dbReference type="InterPro" id="IPR029068">
    <property type="entry name" value="Glyas_Bleomycin-R_OHBP_Dase"/>
</dbReference>
<dbReference type="InterPro" id="IPR037523">
    <property type="entry name" value="VOC_core"/>
</dbReference>
<dbReference type="Gene3D" id="3.10.180.10">
    <property type="entry name" value="2,3-Dihydroxybiphenyl 1,2-Dioxygenase, domain 1"/>
    <property type="match status" value="1"/>
</dbReference>
<dbReference type="RefSeq" id="WP_111527050.1">
    <property type="nucleotide sequence ID" value="NZ_JBHRSG010000001.1"/>
</dbReference>
<dbReference type="AlphaFoldDB" id="A0A328AK97"/>
<name>A0A328AK97_9CAUL</name>
<dbReference type="PANTHER" id="PTHR21366:SF30">
    <property type="entry name" value="BLL2330 PROTEIN"/>
    <property type="match status" value="1"/>
</dbReference>